<feature type="domain" description="EGF-like" evidence="7">
    <location>
        <begin position="421"/>
        <end position="456"/>
    </location>
</feature>
<feature type="transmembrane region" description="Helical" evidence="5">
    <location>
        <begin position="656"/>
        <end position="678"/>
    </location>
</feature>
<dbReference type="SUPFAM" id="SSF49785">
    <property type="entry name" value="Galactose-binding domain-like"/>
    <property type="match status" value="1"/>
</dbReference>
<dbReference type="AlphaFoldDB" id="A0A9W3AIV7"/>
<evidence type="ECO:0000259" key="7">
    <source>
        <dbReference type="SMART" id="SM00181"/>
    </source>
</evidence>
<keyword evidence="6" id="KW-0732">Signal</keyword>
<feature type="signal peptide" evidence="6">
    <location>
        <begin position="1"/>
        <end position="24"/>
    </location>
</feature>
<keyword evidence="4" id="KW-1015">Disulfide bond</keyword>
<dbReference type="PANTHER" id="PTHR24043:SF8">
    <property type="entry name" value="EGF-LIKE DOMAIN-CONTAINING PROTEIN"/>
    <property type="match status" value="1"/>
</dbReference>
<keyword evidence="9" id="KW-1185">Reference proteome</keyword>
<protein>
    <submittedName>
        <fullName evidence="10">Uncharacterized protein LOC106063859 isoform X2</fullName>
    </submittedName>
</protein>
<dbReference type="Proteomes" id="UP001165740">
    <property type="component" value="Chromosome 5"/>
</dbReference>
<accession>A0A9W3AIV7</accession>
<feature type="domain" description="EGF-like" evidence="7">
    <location>
        <begin position="380"/>
        <end position="410"/>
    </location>
</feature>
<feature type="chain" id="PRO_5040935578" evidence="6">
    <location>
        <begin position="25"/>
        <end position="754"/>
    </location>
</feature>
<keyword evidence="5" id="KW-0812">Transmembrane</keyword>
<keyword evidence="5" id="KW-1133">Transmembrane helix</keyword>
<evidence type="ECO:0000256" key="6">
    <source>
        <dbReference type="SAM" id="SignalP"/>
    </source>
</evidence>
<keyword evidence="1" id="KW-0245">EGF-like domain</keyword>
<keyword evidence="3" id="KW-0106">Calcium</keyword>
<feature type="domain" description="EGF-like" evidence="7">
    <location>
        <begin position="563"/>
        <end position="606"/>
    </location>
</feature>
<reference evidence="10" key="1">
    <citation type="submission" date="2025-08" db="UniProtKB">
        <authorList>
            <consortium name="RefSeq"/>
        </authorList>
    </citation>
    <scope>IDENTIFICATION</scope>
</reference>
<evidence type="ECO:0000256" key="4">
    <source>
        <dbReference type="ARBA" id="ARBA00023157"/>
    </source>
</evidence>
<dbReference type="GeneID" id="106063859"/>
<evidence type="ECO:0000313" key="10">
    <source>
        <dbReference type="RefSeq" id="XP_055887206.1"/>
    </source>
</evidence>
<dbReference type="SMART" id="SM00181">
    <property type="entry name" value="EGF"/>
    <property type="match status" value="4"/>
</dbReference>
<dbReference type="SMART" id="SM00607">
    <property type="entry name" value="FTP"/>
    <property type="match status" value="1"/>
</dbReference>
<dbReference type="Gene3D" id="2.60.120.260">
    <property type="entry name" value="Galactose-binding domain-like"/>
    <property type="match status" value="1"/>
</dbReference>
<evidence type="ECO:0000256" key="5">
    <source>
        <dbReference type="SAM" id="Phobius"/>
    </source>
</evidence>
<keyword evidence="2" id="KW-0479">Metal-binding</keyword>
<evidence type="ECO:0000256" key="3">
    <source>
        <dbReference type="ARBA" id="ARBA00022837"/>
    </source>
</evidence>
<feature type="domain" description="Fucolectin tachylectin-4 pentraxin-1" evidence="8">
    <location>
        <begin position="186"/>
        <end position="325"/>
    </location>
</feature>
<dbReference type="InterPro" id="IPR000742">
    <property type="entry name" value="EGF"/>
</dbReference>
<gene>
    <name evidence="10" type="primary">LOC106063859</name>
</gene>
<dbReference type="RefSeq" id="XP_055887206.1">
    <property type="nucleotide sequence ID" value="XM_056031231.1"/>
</dbReference>
<dbReference type="OrthoDB" id="6153166at2759"/>
<proteinExistence type="predicted"/>
<dbReference type="PANTHER" id="PTHR24043">
    <property type="entry name" value="SCAVENGER RECEPTOR CLASS F"/>
    <property type="match status" value="1"/>
</dbReference>
<evidence type="ECO:0000256" key="1">
    <source>
        <dbReference type="ARBA" id="ARBA00022536"/>
    </source>
</evidence>
<keyword evidence="5" id="KW-0472">Membrane</keyword>
<feature type="domain" description="EGF-like" evidence="7">
    <location>
        <begin position="608"/>
        <end position="637"/>
    </location>
</feature>
<dbReference type="InterPro" id="IPR042635">
    <property type="entry name" value="MEGF10/SREC1/2-like"/>
</dbReference>
<dbReference type="InterPro" id="IPR006585">
    <property type="entry name" value="FTP1"/>
</dbReference>
<organism evidence="9 10">
    <name type="scientific">Biomphalaria glabrata</name>
    <name type="common">Bloodfluke planorb</name>
    <name type="synonym">Freshwater snail</name>
    <dbReference type="NCBI Taxonomy" id="6526"/>
    <lineage>
        <taxon>Eukaryota</taxon>
        <taxon>Metazoa</taxon>
        <taxon>Spiralia</taxon>
        <taxon>Lophotrochozoa</taxon>
        <taxon>Mollusca</taxon>
        <taxon>Gastropoda</taxon>
        <taxon>Heterobranchia</taxon>
        <taxon>Euthyneura</taxon>
        <taxon>Panpulmonata</taxon>
        <taxon>Hygrophila</taxon>
        <taxon>Lymnaeoidea</taxon>
        <taxon>Planorbidae</taxon>
        <taxon>Biomphalaria</taxon>
    </lineage>
</organism>
<dbReference type="InterPro" id="IPR008979">
    <property type="entry name" value="Galactose-bd-like_sf"/>
</dbReference>
<evidence type="ECO:0000313" key="9">
    <source>
        <dbReference type="Proteomes" id="UP001165740"/>
    </source>
</evidence>
<dbReference type="GO" id="GO:0046872">
    <property type="term" value="F:metal ion binding"/>
    <property type="evidence" value="ECO:0007669"/>
    <property type="project" value="UniProtKB-KW"/>
</dbReference>
<dbReference type="GO" id="GO:0005044">
    <property type="term" value="F:scavenger receptor activity"/>
    <property type="evidence" value="ECO:0007669"/>
    <property type="project" value="InterPro"/>
</dbReference>
<dbReference type="Gene3D" id="2.170.300.10">
    <property type="entry name" value="Tie2 ligand-binding domain superfamily"/>
    <property type="match status" value="2"/>
</dbReference>
<name>A0A9W3AIV7_BIOGL</name>
<evidence type="ECO:0000256" key="2">
    <source>
        <dbReference type="ARBA" id="ARBA00022723"/>
    </source>
</evidence>
<evidence type="ECO:0000259" key="8">
    <source>
        <dbReference type="SMART" id="SM00607"/>
    </source>
</evidence>
<sequence length="754" mass="82072">MATHCEGAICVCVVCILCFQTVESQDGWFGPNKEFKCHCESSCISDGTCQGNGKCARVWFGLKCQHHDLTVLDNTATSPSINILTDRDDSTCMSLSGQSIVISFNRTYVFTWVRLTVQDIADISRSKLQFSKTTSITSKIDCLNLKYFLVDNSTLDIQCDLTEAIQTVILTGTGQTSLCSLYINGGRNVALKQRARQTSTYANLILYDASNGIDGNTNSNIGVGSCTHTEQELKPMWTVTFPLSEITRYVIYNRDSIMDRLAKFTLVGENSVQERFDYKDSSDTGLPVYIVIDAAKHNLTKVNINSSTAYLTLCEVEIYGECPAGTYTTSDLHCTNCPATCPTSCHRDSGSCSVCFNYSNPPACTVVCSTGRFGINCTQTCPSNCFGNICDPETGQCSKCTPGFYGGSCDKVCEEFFWGQNCSQTCNPNCQARLCHYINGECIRGCVAGFVSPGCKQACPAGQWGVNCTNSCSVNCYGQSCDKTTGICDKGCQGFSDPPSCTTECAKGNWGPNCQFNCRNNCFNLSCDSQTGKCDSGCDGFMDAPDCTVECKTGKWGRNCVNECSSKCKDQSCDRVTGLCDYTCDSLTNLSCPADCPKGYHGSNCTLDCSSTCKDLLCNRLGYCIACVSDYTGSYCEKVQLGLASETSGLTFSSGVGIGVAVGALVIILVDVVIVIICRTRLTTLRPKSNDDLKPATRLQNYDGVKQINEYNHSYEPSRSTFEETVKTHKKQDREANKTVQYENTSNTVYETIG</sequence>